<dbReference type="InterPro" id="IPR003439">
    <property type="entry name" value="ABC_transporter-like_ATP-bd"/>
</dbReference>
<dbReference type="PANTHER" id="PTHR42781:SF4">
    <property type="entry name" value="SPERMIDINE_PUTRESCINE IMPORT ATP-BINDING PROTEIN POTA"/>
    <property type="match status" value="1"/>
</dbReference>
<keyword evidence="7" id="KW-1185">Reference proteome</keyword>
<dbReference type="RefSeq" id="WP_114363967.1">
    <property type="nucleotide sequence ID" value="NZ_QPIX01000008.1"/>
</dbReference>
<keyword evidence="3" id="KW-0547">Nucleotide-binding</keyword>
<dbReference type="FunFam" id="3.40.50.300:FF:000425">
    <property type="entry name" value="Probable ABC transporter, ATP-binding subunit"/>
    <property type="match status" value="1"/>
</dbReference>
<dbReference type="InterPro" id="IPR027417">
    <property type="entry name" value="P-loop_NTPase"/>
</dbReference>
<proteinExistence type="inferred from homology"/>
<dbReference type="GO" id="GO:0016887">
    <property type="term" value="F:ATP hydrolysis activity"/>
    <property type="evidence" value="ECO:0007669"/>
    <property type="project" value="InterPro"/>
</dbReference>
<dbReference type="InterPro" id="IPR050093">
    <property type="entry name" value="ABC_SmlMolc_Importer"/>
</dbReference>
<dbReference type="SMART" id="SM00382">
    <property type="entry name" value="AAA"/>
    <property type="match status" value="1"/>
</dbReference>
<evidence type="ECO:0000256" key="3">
    <source>
        <dbReference type="ARBA" id="ARBA00022741"/>
    </source>
</evidence>
<dbReference type="Proteomes" id="UP000252582">
    <property type="component" value="Unassembled WGS sequence"/>
</dbReference>
<comment type="caution">
    <text evidence="6">The sequence shown here is derived from an EMBL/GenBank/DDBJ whole genome shotgun (WGS) entry which is preliminary data.</text>
</comment>
<dbReference type="InterPro" id="IPR013611">
    <property type="entry name" value="Transp-assoc_OB_typ2"/>
</dbReference>
<dbReference type="Pfam" id="PF08402">
    <property type="entry name" value="TOBE_2"/>
    <property type="match status" value="1"/>
</dbReference>
<dbReference type="Pfam" id="PF00005">
    <property type="entry name" value="ABC_tran"/>
    <property type="match status" value="1"/>
</dbReference>
<dbReference type="GO" id="GO:0015697">
    <property type="term" value="P:quaternary ammonium group transport"/>
    <property type="evidence" value="ECO:0007669"/>
    <property type="project" value="UniProtKB-ARBA"/>
</dbReference>
<dbReference type="AlphaFoldDB" id="A0A6I7HL34"/>
<evidence type="ECO:0000256" key="1">
    <source>
        <dbReference type="ARBA" id="ARBA00005417"/>
    </source>
</evidence>
<dbReference type="GO" id="GO:0022857">
    <property type="term" value="F:transmembrane transporter activity"/>
    <property type="evidence" value="ECO:0007669"/>
    <property type="project" value="InterPro"/>
</dbReference>
<dbReference type="Gene3D" id="3.40.50.300">
    <property type="entry name" value="P-loop containing nucleotide triphosphate hydrolases"/>
    <property type="match status" value="1"/>
</dbReference>
<name>A0A6I7HL34_9HYPH</name>
<dbReference type="PANTHER" id="PTHR42781">
    <property type="entry name" value="SPERMIDINE/PUTRESCINE IMPORT ATP-BINDING PROTEIN POTA"/>
    <property type="match status" value="1"/>
</dbReference>
<dbReference type="PROSITE" id="PS00211">
    <property type="entry name" value="ABC_TRANSPORTER_1"/>
    <property type="match status" value="1"/>
</dbReference>
<evidence type="ECO:0000256" key="2">
    <source>
        <dbReference type="ARBA" id="ARBA00022448"/>
    </source>
</evidence>
<sequence>MTLHLHNIAKTFPGGTQALSPTDLDIAEGEIVSLLGPSGCGKTTLLRIIAGLETADPGAEIRFKGEDITSQPVERRKVGMVFQSYALFPNMSVGANIGYGLKMQKLPRAEIEARVDDVIALCRLEPYRARPISALSGGQRQRVALARAFAPRPRLLLLDEPLSALDAALRVQLRDELALLLRQFGITAIFVTHDQDEAMAIADRVVVMSQGRVAQVGTPEALYRAPETPFVARFIGNAMPLGGTIAGDRLHLRGGVLTLCAAAEGKTAFVRAEDVKIDANGPLAAQVETVTFLGTHYRIALSGASDEPLYCLHQGLYAPKLGETVRLSVAPQSILTLEEEKDAA</sequence>
<evidence type="ECO:0000313" key="6">
    <source>
        <dbReference type="EMBL" id="RCW22582.1"/>
    </source>
</evidence>
<dbReference type="GO" id="GO:0043190">
    <property type="term" value="C:ATP-binding cassette (ABC) transporter complex"/>
    <property type="evidence" value="ECO:0007669"/>
    <property type="project" value="InterPro"/>
</dbReference>
<dbReference type="InterPro" id="IPR003593">
    <property type="entry name" value="AAA+_ATPase"/>
</dbReference>
<dbReference type="PROSITE" id="PS50893">
    <property type="entry name" value="ABC_TRANSPORTER_2"/>
    <property type="match status" value="1"/>
</dbReference>
<dbReference type="InterPro" id="IPR017871">
    <property type="entry name" value="ABC_transporter-like_CS"/>
</dbReference>
<organism evidence="6 7">
    <name type="scientific">Ciceribacter lividus</name>
    <dbReference type="NCBI Taxonomy" id="1197950"/>
    <lineage>
        <taxon>Bacteria</taxon>
        <taxon>Pseudomonadati</taxon>
        <taxon>Pseudomonadota</taxon>
        <taxon>Alphaproteobacteria</taxon>
        <taxon>Hyphomicrobiales</taxon>
        <taxon>Rhizobiaceae</taxon>
        <taxon>Ciceribacter</taxon>
    </lineage>
</organism>
<dbReference type="SUPFAM" id="SSF52540">
    <property type="entry name" value="P-loop containing nucleoside triphosphate hydrolases"/>
    <property type="match status" value="1"/>
</dbReference>
<dbReference type="InterPro" id="IPR008995">
    <property type="entry name" value="Mo/tungstate-bd_C_term_dom"/>
</dbReference>
<protein>
    <submittedName>
        <fullName evidence="6">Putative spermidine/putrescine transport system ATP-binding protein</fullName>
    </submittedName>
</protein>
<feature type="domain" description="ABC transporter" evidence="5">
    <location>
        <begin position="3"/>
        <end position="235"/>
    </location>
</feature>
<accession>A0A6I7HL34</accession>
<comment type="similarity">
    <text evidence="1">Belongs to the ABC transporter superfamily.</text>
</comment>
<gene>
    <name evidence="6" type="ORF">DFR48_108104</name>
</gene>
<reference evidence="6 7" key="1">
    <citation type="submission" date="2018-07" db="EMBL/GenBank/DDBJ databases">
        <title>Genomic Encyclopedia of Type Strains, Phase IV (KMG-IV): sequencing the most valuable type-strain genomes for metagenomic binning, comparative biology and taxonomic classification.</title>
        <authorList>
            <person name="Goeker M."/>
        </authorList>
    </citation>
    <scope>NUCLEOTIDE SEQUENCE [LARGE SCALE GENOMIC DNA]</scope>
    <source>
        <strain evidence="6 7">DSM 25528</strain>
    </source>
</reference>
<keyword evidence="2" id="KW-0813">Transport</keyword>
<evidence type="ECO:0000256" key="4">
    <source>
        <dbReference type="ARBA" id="ARBA00022840"/>
    </source>
</evidence>
<keyword evidence="4 6" id="KW-0067">ATP-binding</keyword>
<dbReference type="GO" id="GO:0005524">
    <property type="term" value="F:ATP binding"/>
    <property type="evidence" value="ECO:0007669"/>
    <property type="project" value="UniProtKB-KW"/>
</dbReference>
<dbReference type="EMBL" id="QPIX01000008">
    <property type="protein sequence ID" value="RCW22582.1"/>
    <property type="molecule type" value="Genomic_DNA"/>
</dbReference>
<evidence type="ECO:0000313" key="7">
    <source>
        <dbReference type="Proteomes" id="UP000252582"/>
    </source>
</evidence>
<evidence type="ECO:0000259" key="5">
    <source>
        <dbReference type="PROSITE" id="PS50893"/>
    </source>
</evidence>
<dbReference type="SUPFAM" id="SSF50331">
    <property type="entry name" value="MOP-like"/>
    <property type="match status" value="1"/>
</dbReference>